<dbReference type="KEGG" id="apai:APAC_0384"/>
<sequence>MKKILLFVAALLVTSEFAIAKNLKGLLHSRTTLEPITISVGKELAAKPYKLEAGKYYKLVLKSDGSREVPIVGAEFFRNIWVNQVSINDIEVRPLGLDGFEFDDEGEIELTFVTIKPGTYTLGLPSAKSDRERAIFIVE</sequence>
<dbReference type="AlphaFoldDB" id="A0A5C2H7T6"/>
<dbReference type="RefSeq" id="WP_130232510.1">
    <property type="nucleotide sequence ID" value="NZ_BMEF01000010.1"/>
</dbReference>
<reference evidence="1" key="2">
    <citation type="submission" date="2019-09" db="EMBL/GenBank/DDBJ databases">
        <title>Taxonomic note: a critical rebuttal of the proposed division of the genus Arcobacter into six genera, emended descriptions of Arcobacter anaerophilus and the genus Arcobacter, and an assessment of genus-level boundaries for Epsilonproteobacteria using in silico genomic comparator tools.</title>
        <authorList>
            <person name="On S.L.W."/>
            <person name="Miller W.G."/>
            <person name="Biggs P."/>
            <person name="Cornelius A."/>
            <person name="Vandamme P."/>
        </authorList>
    </citation>
    <scope>NUCLEOTIDE SEQUENCE [LARGE SCALE GENOMIC DNA]</scope>
    <source>
        <strain evidence="1">LMG 26638</strain>
    </source>
</reference>
<dbReference type="EMBL" id="CP035928">
    <property type="protein sequence ID" value="QEP33545.1"/>
    <property type="molecule type" value="Genomic_DNA"/>
</dbReference>
<dbReference type="Proteomes" id="UP000322726">
    <property type="component" value="Chromosome"/>
</dbReference>
<organism evidence="1 2">
    <name type="scientific">Malaciobacter pacificus</name>
    <dbReference type="NCBI Taxonomy" id="1080223"/>
    <lineage>
        <taxon>Bacteria</taxon>
        <taxon>Pseudomonadati</taxon>
        <taxon>Campylobacterota</taxon>
        <taxon>Epsilonproteobacteria</taxon>
        <taxon>Campylobacterales</taxon>
        <taxon>Arcobacteraceae</taxon>
        <taxon>Malaciobacter</taxon>
    </lineage>
</organism>
<proteinExistence type="predicted"/>
<gene>
    <name evidence="1" type="ORF">APAC_0384</name>
</gene>
<evidence type="ECO:0000313" key="1">
    <source>
        <dbReference type="EMBL" id="QEP33545.1"/>
    </source>
</evidence>
<reference evidence="1" key="1">
    <citation type="submission" date="2019-09" db="EMBL/GenBank/DDBJ databases">
        <title>Complete genome sequencing of four Arcobacter species reveals a diverse suite of mobile elements.</title>
        <authorList>
            <person name="Miller W.G."/>
            <person name="Yee E."/>
            <person name="Bono J.L."/>
        </authorList>
    </citation>
    <scope>NUCLEOTIDE SEQUENCE [LARGE SCALE GENOMIC DNA]</scope>
    <source>
        <strain evidence="1">LMG 26638</strain>
    </source>
</reference>
<keyword evidence="2" id="KW-1185">Reference proteome</keyword>
<accession>A0A5C2H7T6</accession>
<protein>
    <submittedName>
        <fullName evidence="1">Uncharacterized protein</fullName>
    </submittedName>
</protein>
<evidence type="ECO:0000313" key="2">
    <source>
        <dbReference type="Proteomes" id="UP000322726"/>
    </source>
</evidence>
<dbReference type="OrthoDB" id="5343781at2"/>
<name>A0A5C2H7T6_9BACT</name>